<sequence length="575" mass="61257">MLDISNQISHCVMATDKASSSCHNGRIPVDRISRAENDERTPLLSHQNKTLPPAEQTQPGSNDEEQAIVVEEVKGFKLWLILCTCWIGVFLGAIDSTIIATLSAPISSEFKSLSLLSWLATAYLISNAPISGRLTDIFGRGPGLVFSNVFFAAGNLICGLSQDENVMILGRVIAGIGGGGLMSISTFVGTDLVPLRKRGVIQGVGNICYGAGAMLGGVFGGVINDNSSLGWRLAFLVQVPPVLVSAALVAYLVRIPPKVSGKSFLARIDFTGAISLIVFLVLLLLGLNAGGNLVPWVHPLPLTTLPLSVLALVGFVIRESRAKQPVIPVRLLLDRTVFAACMTNLLCCMVNMAILFYAPVYLQTRGSSATEAGLVILFGPIGISVCSVGSGLIMKRTGRYIALGIASVLLMLACVVILTTLDEGSPKWLLMAGFLLLGSGQGAMLTVTLLACLAAVDHSQQAVITSATYAFRSVGGTVGITAASAIYQNVLKRQLWDRFGALPGAAEEIGRIRDDLGEIGRLPDGWTYDGVMASFMQAFRAVWFLMLALTLLGLVCVSLMRQHKLHSTLARRERD</sequence>
<feature type="transmembrane region" description="Helical" evidence="7">
    <location>
        <begin position="142"/>
        <end position="162"/>
    </location>
</feature>
<gene>
    <name evidence="9" type="ORF">DL764_006630</name>
</gene>
<feature type="compositionally biased region" description="Polar residues" evidence="6">
    <location>
        <begin position="44"/>
        <end position="61"/>
    </location>
</feature>
<dbReference type="AlphaFoldDB" id="A0A4Q4T4L4"/>
<dbReference type="PROSITE" id="PS50850">
    <property type="entry name" value="MFS"/>
    <property type="match status" value="1"/>
</dbReference>
<dbReference type="Proteomes" id="UP000293360">
    <property type="component" value="Unassembled WGS sequence"/>
</dbReference>
<feature type="transmembrane region" description="Helical" evidence="7">
    <location>
        <begin position="541"/>
        <end position="560"/>
    </location>
</feature>
<evidence type="ECO:0000313" key="9">
    <source>
        <dbReference type="EMBL" id="RYP00054.1"/>
    </source>
</evidence>
<organism evidence="9 10">
    <name type="scientific">Monosporascus ibericus</name>
    <dbReference type="NCBI Taxonomy" id="155417"/>
    <lineage>
        <taxon>Eukaryota</taxon>
        <taxon>Fungi</taxon>
        <taxon>Dikarya</taxon>
        <taxon>Ascomycota</taxon>
        <taxon>Pezizomycotina</taxon>
        <taxon>Sordariomycetes</taxon>
        <taxon>Xylariomycetidae</taxon>
        <taxon>Xylariales</taxon>
        <taxon>Xylariales incertae sedis</taxon>
        <taxon>Monosporascus</taxon>
    </lineage>
</organism>
<keyword evidence="4 7" id="KW-1133">Transmembrane helix</keyword>
<evidence type="ECO:0000256" key="6">
    <source>
        <dbReference type="SAM" id="MobiDB-lite"/>
    </source>
</evidence>
<accession>A0A4Q4T4L4</accession>
<feature type="transmembrane region" description="Helical" evidence="7">
    <location>
        <begin position="433"/>
        <end position="456"/>
    </location>
</feature>
<evidence type="ECO:0000256" key="5">
    <source>
        <dbReference type="ARBA" id="ARBA00023136"/>
    </source>
</evidence>
<name>A0A4Q4T4L4_9PEZI</name>
<proteinExistence type="predicted"/>
<keyword evidence="5 7" id="KW-0472">Membrane</keyword>
<keyword evidence="3 7" id="KW-0812">Transmembrane</keyword>
<feature type="region of interest" description="Disordered" evidence="6">
    <location>
        <begin position="38"/>
        <end position="63"/>
    </location>
</feature>
<feature type="transmembrane region" description="Helical" evidence="7">
    <location>
        <begin position="468"/>
        <end position="487"/>
    </location>
</feature>
<feature type="transmembrane region" description="Helical" evidence="7">
    <location>
        <begin position="168"/>
        <end position="188"/>
    </location>
</feature>
<keyword evidence="10" id="KW-1185">Reference proteome</keyword>
<feature type="transmembrane region" description="Helical" evidence="7">
    <location>
        <begin position="372"/>
        <end position="393"/>
    </location>
</feature>
<protein>
    <recommendedName>
        <fullName evidence="8">Major facilitator superfamily (MFS) profile domain-containing protein</fullName>
    </recommendedName>
</protein>
<dbReference type="GO" id="GO:0000329">
    <property type="term" value="C:fungal-type vacuole membrane"/>
    <property type="evidence" value="ECO:0007669"/>
    <property type="project" value="TreeGrafter"/>
</dbReference>
<dbReference type="InterPro" id="IPR036259">
    <property type="entry name" value="MFS_trans_sf"/>
</dbReference>
<comment type="caution">
    <text evidence="9">The sequence shown here is derived from an EMBL/GenBank/DDBJ whole genome shotgun (WGS) entry which is preliminary data.</text>
</comment>
<dbReference type="PANTHER" id="PTHR23501">
    <property type="entry name" value="MAJOR FACILITATOR SUPERFAMILY"/>
    <property type="match status" value="1"/>
</dbReference>
<dbReference type="GO" id="GO:0015174">
    <property type="term" value="F:basic amino acid transmembrane transporter activity"/>
    <property type="evidence" value="ECO:0007669"/>
    <property type="project" value="TreeGrafter"/>
</dbReference>
<reference evidence="9 10" key="1">
    <citation type="submission" date="2018-06" db="EMBL/GenBank/DDBJ databases">
        <title>Complete Genomes of Monosporascus.</title>
        <authorList>
            <person name="Robinson A.J."/>
            <person name="Natvig D.O."/>
        </authorList>
    </citation>
    <scope>NUCLEOTIDE SEQUENCE [LARGE SCALE GENOMIC DNA]</scope>
    <source>
        <strain evidence="9 10">CBS 110550</strain>
    </source>
</reference>
<dbReference type="Pfam" id="PF07690">
    <property type="entry name" value="MFS_1"/>
    <property type="match status" value="1"/>
</dbReference>
<comment type="subcellular location">
    <subcellularLocation>
        <location evidence="1">Endomembrane system</location>
        <topology evidence="1">Multi-pass membrane protein</topology>
    </subcellularLocation>
</comment>
<dbReference type="Gene3D" id="1.20.1250.20">
    <property type="entry name" value="MFS general substrate transporter like domains"/>
    <property type="match status" value="2"/>
</dbReference>
<dbReference type="SUPFAM" id="SSF103473">
    <property type="entry name" value="MFS general substrate transporter"/>
    <property type="match status" value="1"/>
</dbReference>
<evidence type="ECO:0000313" key="10">
    <source>
        <dbReference type="Proteomes" id="UP000293360"/>
    </source>
</evidence>
<feature type="transmembrane region" description="Helical" evidence="7">
    <location>
        <begin position="299"/>
        <end position="317"/>
    </location>
</feature>
<feature type="transmembrane region" description="Helical" evidence="7">
    <location>
        <begin position="112"/>
        <end position="130"/>
    </location>
</feature>
<keyword evidence="2" id="KW-0813">Transport</keyword>
<dbReference type="InterPro" id="IPR011701">
    <property type="entry name" value="MFS"/>
</dbReference>
<evidence type="ECO:0000256" key="4">
    <source>
        <dbReference type="ARBA" id="ARBA00022989"/>
    </source>
</evidence>
<feature type="transmembrane region" description="Helical" evidence="7">
    <location>
        <begin position="229"/>
        <end position="252"/>
    </location>
</feature>
<feature type="domain" description="Major facilitator superfamily (MFS) profile" evidence="8">
    <location>
        <begin position="76"/>
        <end position="565"/>
    </location>
</feature>
<feature type="transmembrane region" description="Helical" evidence="7">
    <location>
        <begin position="78"/>
        <end position="100"/>
    </location>
</feature>
<evidence type="ECO:0000256" key="2">
    <source>
        <dbReference type="ARBA" id="ARBA00022448"/>
    </source>
</evidence>
<dbReference type="GO" id="GO:0012505">
    <property type="term" value="C:endomembrane system"/>
    <property type="evidence" value="ECO:0007669"/>
    <property type="project" value="UniProtKB-SubCell"/>
</dbReference>
<dbReference type="PANTHER" id="PTHR23501:SF191">
    <property type="entry name" value="VACUOLAR BASIC AMINO ACID TRANSPORTER 4"/>
    <property type="match status" value="1"/>
</dbReference>
<dbReference type="EMBL" id="QJNU01000398">
    <property type="protein sequence ID" value="RYP00054.1"/>
    <property type="molecule type" value="Genomic_DNA"/>
</dbReference>
<evidence type="ECO:0000256" key="1">
    <source>
        <dbReference type="ARBA" id="ARBA00004127"/>
    </source>
</evidence>
<feature type="transmembrane region" description="Helical" evidence="7">
    <location>
        <begin position="337"/>
        <end position="360"/>
    </location>
</feature>
<dbReference type="OrthoDB" id="3437016at2759"/>
<dbReference type="InterPro" id="IPR020846">
    <property type="entry name" value="MFS_dom"/>
</dbReference>
<evidence type="ECO:0000256" key="3">
    <source>
        <dbReference type="ARBA" id="ARBA00022692"/>
    </source>
</evidence>
<feature type="transmembrane region" description="Helical" evidence="7">
    <location>
        <begin position="264"/>
        <end position="287"/>
    </location>
</feature>
<feature type="transmembrane region" description="Helical" evidence="7">
    <location>
        <begin position="400"/>
        <end position="421"/>
    </location>
</feature>
<evidence type="ECO:0000259" key="8">
    <source>
        <dbReference type="PROSITE" id="PS50850"/>
    </source>
</evidence>
<evidence type="ECO:0000256" key="7">
    <source>
        <dbReference type="SAM" id="Phobius"/>
    </source>
</evidence>
<feature type="transmembrane region" description="Helical" evidence="7">
    <location>
        <begin position="200"/>
        <end position="223"/>
    </location>
</feature>